<dbReference type="InterPro" id="IPR000620">
    <property type="entry name" value="EamA_dom"/>
</dbReference>
<evidence type="ECO:0000313" key="9">
    <source>
        <dbReference type="Proteomes" id="UP000520767"/>
    </source>
</evidence>
<keyword evidence="3 6" id="KW-0812">Transmembrane</keyword>
<keyword evidence="4 6" id="KW-1133">Transmembrane helix</keyword>
<evidence type="ECO:0000256" key="6">
    <source>
        <dbReference type="SAM" id="Phobius"/>
    </source>
</evidence>
<gene>
    <name evidence="8" type="ORF">FHR82_004385</name>
</gene>
<comment type="subcellular location">
    <subcellularLocation>
        <location evidence="1">Membrane</location>
        <topology evidence="1">Multi-pass membrane protein</topology>
    </subcellularLocation>
</comment>
<dbReference type="RefSeq" id="WP_184812248.1">
    <property type="nucleotide sequence ID" value="NZ_JACHJQ010000004.1"/>
</dbReference>
<dbReference type="SUPFAM" id="SSF103481">
    <property type="entry name" value="Multidrug resistance efflux transporter EmrE"/>
    <property type="match status" value="2"/>
</dbReference>
<feature type="transmembrane region" description="Helical" evidence="6">
    <location>
        <begin position="117"/>
        <end position="136"/>
    </location>
</feature>
<evidence type="ECO:0000256" key="2">
    <source>
        <dbReference type="ARBA" id="ARBA00007362"/>
    </source>
</evidence>
<evidence type="ECO:0000256" key="5">
    <source>
        <dbReference type="ARBA" id="ARBA00023136"/>
    </source>
</evidence>
<feature type="transmembrane region" description="Helical" evidence="6">
    <location>
        <begin position="142"/>
        <end position="160"/>
    </location>
</feature>
<feature type="transmembrane region" description="Helical" evidence="6">
    <location>
        <begin position="88"/>
        <end position="108"/>
    </location>
</feature>
<proteinExistence type="inferred from homology"/>
<evidence type="ECO:0000313" key="8">
    <source>
        <dbReference type="EMBL" id="MBB4908143.1"/>
    </source>
</evidence>
<dbReference type="InterPro" id="IPR037185">
    <property type="entry name" value="EmrE-like"/>
</dbReference>
<reference evidence="8 9" key="1">
    <citation type="submission" date="2020-08" db="EMBL/GenBank/DDBJ databases">
        <title>Genomic Encyclopedia of Type Strains, Phase III (KMG-III): the genomes of soil and plant-associated and newly described type strains.</title>
        <authorList>
            <person name="Whitman W."/>
        </authorList>
    </citation>
    <scope>NUCLEOTIDE SEQUENCE [LARGE SCALE GENOMIC DNA]</scope>
    <source>
        <strain evidence="8 9">CECT 8960</strain>
    </source>
</reference>
<sequence length="295" mass="30524">MSPRHLLLALGLAAVWGVNFVVIEVGLAHFPPLLFSALRFLVAAVPAIFFLRSPGVPWRWVALVALTLAVLKFGLLFTGMAAGMPPGLSSLVLQAQAPFTLLFAVLLLKEHLTRRQLLGMAIALGGIALIAVDLGATSPVGAFLLLLGAAALWGLSNVIVRHARPPDMLRFMVWVSALAVLPLFGLSAVFEGDWGALRSVPWPAVGAVLYVGLLATVAGFGAWGFLIRTYSASSTAPFSLLVPVFGMAAAAVFTGETITPVQVVAGVLVIAGVLTGLGYAAARPSPAISPASTSG</sequence>
<evidence type="ECO:0000256" key="1">
    <source>
        <dbReference type="ARBA" id="ARBA00004141"/>
    </source>
</evidence>
<feature type="transmembrane region" description="Helical" evidence="6">
    <location>
        <begin position="60"/>
        <end position="82"/>
    </location>
</feature>
<feature type="domain" description="EamA" evidence="7">
    <location>
        <begin position="6"/>
        <end position="131"/>
    </location>
</feature>
<dbReference type="AlphaFoldDB" id="A0A7W7VFB1"/>
<feature type="transmembrane region" description="Helical" evidence="6">
    <location>
        <begin position="261"/>
        <end position="282"/>
    </location>
</feature>
<evidence type="ECO:0000259" key="7">
    <source>
        <dbReference type="Pfam" id="PF00892"/>
    </source>
</evidence>
<dbReference type="InterPro" id="IPR050638">
    <property type="entry name" value="AA-Vitamin_Transporters"/>
</dbReference>
<keyword evidence="9" id="KW-1185">Reference proteome</keyword>
<dbReference type="PANTHER" id="PTHR32322:SF9">
    <property type="entry name" value="AMINO-ACID METABOLITE EFFLUX PUMP-RELATED"/>
    <property type="match status" value="1"/>
</dbReference>
<protein>
    <submittedName>
        <fullName evidence="8">O-acetylserine/cysteine efflux transporter</fullName>
    </submittedName>
</protein>
<dbReference type="Proteomes" id="UP000520767">
    <property type="component" value="Unassembled WGS sequence"/>
</dbReference>
<dbReference type="GO" id="GO:0016020">
    <property type="term" value="C:membrane"/>
    <property type="evidence" value="ECO:0007669"/>
    <property type="project" value="UniProtKB-SubCell"/>
</dbReference>
<feature type="transmembrane region" description="Helical" evidence="6">
    <location>
        <begin position="238"/>
        <end position="255"/>
    </location>
</feature>
<comment type="similarity">
    <text evidence="2">Belongs to the EamA transporter family.</text>
</comment>
<feature type="transmembrane region" description="Helical" evidence="6">
    <location>
        <begin position="202"/>
        <end position="226"/>
    </location>
</feature>
<accession>A0A7W7VFB1</accession>
<evidence type="ECO:0000256" key="4">
    <source>
        <dbReference type="ARBA" id="ARBA00022989"/>
    </source>
</evidence>
<comment type="caution">
    <text evidence="8">The sequence shown here is derived from an EMBL/GenBank/DDBJ whole genome shotgun (WGS) entry which is preliminary data.</text>
</comment>
<feature type="transmembrane region" description="Helical" evidence="6">
    <location>
        <begin position="33"/>
        <end position="51"/>
    </location>
</feature>
<feature type="domain" description="EamA" evidence="7">
    <location>
        <begin position="143"/>
        <end position="274"/>
    </location>
</feature>
<keyword evidence="5 6" id="KW-0472">Membrane</keyword>
<dbReference type="PANTHER" id="PTHR32322">
    <property type="entry name" value="INNER MEMBRANE TRANSPORTER"/>
    <property type="match status" value="1"/>
</dbReference>
<evidence type="ECO:0000256" key="3">
    <source>
        <dbReference type="ARBA" id="ARBA00022692"/>
    </source>
</evidence>
<feature type="transmembrane region" description="Helical" evidence="6">
    <location>
        <begin position="172"/>
        <end position="190"/>
    </location>
</feature>
<dbReference type="EMBL" id="JACHJQ010000004">
    <property type="protein sequence ID" value="MBB4908143.1"/>
    <property type="molecule type" value="Genomic_DNA"/>
</dbReference>
<dbReference type="Pfam" id="PF00892">
    <property type="entry name" value="EamA"/>
    <property type="match status" value="2"/>
</dbReference>
<name>A0A7W7VFB1_9PSEU</name>
<organism evidence="8 9">
    <name type="scientific">Actinophytocola algeriensis</name>
    <dbReference type="NCBI Taxonomy" id="1768010"/>
    <lineage>
        <taxon>Bacteria</taxon>
        <taxon>Bacillati</taxon>
        <taxon>Actinomycetota</taxon>
        <taxon>Actinomycetes</taxon>
        <taxon>Pseudonocardiales</taxon>
        <taxon>Pseudonocardiaceae</taxon>
    </lineage>
</organism>